<evidence type="ECO:0000313" key="2">
    <source>
        <dbReference type="Proteomes" id="UP000001025"/>
    </source>
</evidence>
<dbReference type="STRING" id="243090.RB4276"/>
<name>Q7USV6_RHOBA</name>
<proteinExistence type="predicted"/>
<reference evidence="1 2" key="1">
    <citation type="journal article" date="2003" name="Proc. Natl. Acad. Sci. U.S.A.">
        <title>Complete genome sequence of the marine planctomycete Pirellula sp. strain 1.</title>
        <authorList>
            <person name="Gloeckner F.O."/>
            <person name="Kube M."/>
            <person name="Bauer M."/>
            <person name="Teeling H."/>
            <person name="Lombardot T."/>
            <person name="Ludwig W."/>
            <person name="Gade D."/>
            <person name="Beck A."/>
            <person name="Borzym K."/>
            <person name="Heitmann K."/>
            <person name="Rabus R."/>
            <person name="Schlesner H."/>
            <person name="Amann R."/>
            <person name="Reinhardt R."/>
        </authorList>
    </citation>
    <scope>NUCLEOTIDE SEQUENCE [LARGE SCALE GENOMIC DNA]</scope>
    <source>
        <strain evidence="2">DSM 10527 / NCIMB 13988 / SH1</strain>
    </source>
</reference>
<dbReference type="EnsemblBacteria" id="CAD73686">
    <property type="protein sequence ID" value="CAD73686"/>
    <property type="gene ID" value="RB4276"/>
</dbReference>
<evidence type="ECO:0000313" key="1">
    <source>
        <dbReference type="EMBL" id="CAD73686.1"/>
    </source>
</evidence>
<keyword evidence="2" id="KW-1185">Reference proteome</keyword>
<dbReference type="InParanoid" id="Q7USV6"/>
<dbReference type="Proteomes" id="UP000001025">
    <property type="component" value="Chromosome"/>
</dbReference>
<sequence>MIRTVRATDSHGIEITKKSSIYSWRILAHRSCCVETS</sequence>
<dbReference type="KEGG" id="rba:RB4276"/>
<protein>
    <submittedName>
        <fullName evidence="1">Uncharacterized protein</fullName>
    </submittedName>
</protein>
<dbReference type="EMBL" id="BX294140">
    <property type="protein sequence ID" value="CAD73686.1"/>
    <property type="molecule type" value="Genomic_DNA"/>
</dbReference>
<gene>
    <name evidence="1" type="ordered locus">RB4276</name>
</gene>
<accession>Q7USV6</accession>
<organism evidence="1 2">
    <name type="scientific">Rhodopirellula baltica (strain DSM 10527 / NCIMB 13988 / SH1)</name>
    <dbReference type="NCBI Taxonomy" id="243090"/>
    <lineage>
        <taxon>Bacteria</taxon>
        <taxon>Pseudomonadati</taxon>
        <taxon>Planctomycetota</taxon>
        <taxon>Planctomycetia</taxon>
        <taxon>Pirellulales</taxon>
        <taxon>Pirellulaceae</taxon>
        <taxon>Rhodopirellula</taxon>
    </lineage>
</organism>
<dbReference type="HOGENOM" id="CLU_3347879_0_0_0"/>
<dbReference type="AlphaFoldDB" id="Q7USV6"/>